<evidence type="ECO:0000313" key="1">
    <source>
        <dbReference type="EMBL" id="JAD71736.1"/>
    </source>
</evidence>
<accession>A0A0A9C840</accession>
<reference evidence="1" key="1">
    <citation type="submission" date="2014-09" db="EMBL/GenBank/DDBJ databases">
        <authorList>
            <person name="Magalhaes I.L.F."/>
            <person name="Oliveira U."/>
            <person name="Santos F.R."/>
            <person name="Vidigal T.H.D.A."/>
            <person name="Brescovit A.D."/>
            <person name="Santos A.J."/>
        </authorList>
    </citation>
    <scope>NUCLEOTIDE SEQUENCE</scope>
    <source>
        <tissue evidence="1">Shoot tissue taken approximately 20 cm above the soil surface</tissue>
    </source>
</reference>
<sequence length="46" mass="5200">MLVTIGNNCTQPSSTRRQAPTTCFCISRTCHQKVSSRIGQIFTRNR</sequence>
<reference evidence="1" key="2">
    <citation type="journal article" date="2015" name="Data Brief">
        <title>Shoot transcriptome of the giant reed, Arundo donax.</title>
        <authorList>
            <person name="Barrero R.A."/>
            <person name="Guerrero F.D."/>
            <person name="Moolhuijzen P."/>
            <person name="Goolsby J.A."/>
            <person name="Tidwell J."/>
            <person name="Bellgard S.E."/>
            <person name="Bellgard M.I."/>
        </authorList>
    </citation>
    <scope>NUCLEOTIDE SEQUENCE</scope>
    <source>
        <tissue evidence="1">Shoot tissue taken approximately 20 cm above the soil surface</tissue>
    </source>
</reference>
<organism evidence="1">
    <name type="scientific">Arundo donax</name>
    <name type="common">Giant reed</name>
    <name type="synonym">Donax arundinaceus</name>
    <dbReference type="NCBI Taxonomy" id="35708"/>
    <lineage>
        <taxon>Eukaryota</taxon>
        <taxon>Viridiplantae</taxon>
        <taxon>Streptophyta</taxon>
        <taxon>Embryophyta</taxon>
        <taxon>Tracheophyta</taxon>
        <taxon>Spermatophyta</taxon>
        <taxon>Magnoliopsida</taxon>
        <taxon>Liliopsida</taxon>
        <taxon>Poales</taxon>
        <taxon>Poaceae</taxon>
        <taxon>PACMAD clade</taxon>
        <taxon>Arundinoideae</taxon>
        <taxon>Arundineae</taxon>
        <taxon>Arundo</taxon>
    </lineage>
</organism>
<name>A0A0A9C840_ARUDO</name>
<dbReference type="EMBL" id="GBRH01226159">
    <property type="protein sequence ID" value="JAD71736.1"/>
    <property type="molecule type" value="Transcribed_RNA"/>
</dbReference>
<proteinExistence type="predicted"/>
<protein>
    <submittedName>
        <fullName evidence="1">Uncharacterized protein</fullName>
    </submittedName>
</protein>
<dbReference type="AlphaFoldDB" id="A0A0A9C840"/>